<keyword evidence="2" id="KW-0732">Signal</keyword>
<feature type="compositionally biased region" description="Gly residues" evidence="1">
    <location>
        <begin position="58"/>
        <end position="68"/>
    </location>
</feature>
<evidence type="ECO:0000256" key="1">
    <source>
        <dbReference type="SAM" id="MobiDB-lite"/>
    </source>
</evidence>
<dbReference type="Proteomes" id="UP000828390">
    <property type="component" value="Unassembled WGS sequence"/>
</dbReference>
<accession>A0A9D4BS45</accession>
<name>A0A9D4BS45_DREPO</name>
<organism evidence="3 4">
    <name type="scientific">Dreissena polymorpha</name>
    <name type="common">Zebra mussel</name>
    <name type="synonym">Mytilus polymorpha</name>
    <dbReference type="NCBI Taxonomy" id="45954"/>
    <lineage>
        <taxon>Eukaryota</taxon>
        <taxon>Metazoa</taxon>
        <taxon>Spiralia</taxon>
        <taxon>Lophotrochozoa</taxon>
        <taxon>Mollusca</taxon>
        <taxon>Bivalvia</taxon>
        <taxon>Autobranchia</taxon>
        <taxon>Heteroconchia</taxon>
        <taxon>Euheterodonta</taxon>
        <taxon>Imparidentia</taxon>
        <taxon>Neoheterodontei</taxon>
        <taxon>Myida</taxon>
        <taxon>Dreissenoidea</taxon>
        <taxon>Dreissenidae</taxon>
        <taxon>Dreissena</taxon>
    </lineage>
</organism>
<reference evidence="3" key="2">
    <citation type="submission" date="2020-11" db="EMBL/GenBank/DDBJ databases">
        <authorList>
            <person name="McCartney M.A."/>
            <person name="Auch B."/>
            <person name="Kono T."/>
            <person name="Mallez S."/>
            <person name="Becker A."/>
            <person name="Gohl D.M."/>
            <person name="Silverstein K.A.T."/>
            <person name="Koren S."/>
            <person name="Bechman K.B."/>
            <person name="Herman A."/>
            <person name="Abrahante J.E."/>
            <person name="Garbe J."/>
        </authorList>
    </citation>
    <scope>NUCLEOTIDE SEQUENCE</scope>
    <source>
        <strain evidence="3">Duluth1</strain>
        <tissue evidence="3">Whole animal</tissue>
    </source>
</reference>
<dbReference type="EMBL" id="JAIWYP010000014">
    <property type="protein sequence ID" value="KAH3706114.1"/>
    <property type="molecule type" value="Genomic_DNA"/>
</dbReference>
<sequence length="98" mass="9295">MKIYLIGTLFLLAVHQAAAQGLFGPSAGGGGEPAEGAGGAGGEGGTGAGGGLAALLGGAGGGGGGEPAEGGATRNPSTWLRTTVPYNASLAVYNYKRY</sequence>
<feature type="chain" id="PRO_5039314731" evidence="2">
    <location>
        <begin position="20"/>
        <end position="98"/>
    </location>
</feature>
<keyword evidence="4" id="KW-1185">Reference proteome</keyword>
<feature type="compositionally biased region" description="Gly residues" evidence="1">
    <location>
        <begin position="26"/>
        <end position="45"/>
    </location>
</feature>
<feature type="region of interest" description="Disordered" evidence="1">
    <location>
        <begin position="24"/>
        <end position="45"/>
    </location>
</feature>
<comment type="caution">
    <text evidence="3">The sequence shown here is derived from an EMBL/GenBank/DDBJ whole genome shotgun (WGS) entry which is preliminary data.</text>
</comment>
<reference evidence="3" key="1">
    <citation type="journal article" date="2019" name="bioRxiv">
        <title>The Genome of the Zebra Mussel, Dreissena polymorpha: A Resource for Invasive Species Research.</title>
        <authorList>
            <person name="McCartney M.A."/>
            <person name="Auch B."/>
            <person name="Kono T."/>
            <person name="Mallez S."/>
            <person name="Zhang Y."/>
            <person name="Obille A."/>
            <person name="Becker A."/>
            <person name="Abrahante J.E."/>
            <person name="Garbe J."/>
            <person name="Badalamenti J.P."/>
            <person name="Herman A."/>
            <person name="Mangelson H."/>
            <person name="Liachko I."/>
            <person name="Sullivan S."/>
            <person name="Sone E.D."/>
            <person name="Koren S."/>
            <person name="Silverstein K.A.T."/>
            <person name="Beckman K.B."/>
            <person name="Gohl D.M."/>
        </authorList>
    </citation>
    <scope>NUCLEOTIDE SEQUENCE</scope>
    <source>
        <strain evidence="3">Duluth1</strain>
        <tissue evidence="3">Whole animal</tissue>
    </source>
</reference>
<feature type="signal peptide" evidence="2">
    <location>
        <begin position="1"/>
        <end position="19"/>
    </location>
</feature>
<feature type="region of interest" description="Disordered" evidence="1">
    <location>
        <begin position="58"/>
        <end position="79"/>
    </location>
</feature>
<protein>
    <submittedName>
        <fullName evidence="3">Uncharacterized protein</fullName>
    </submittedName>
</protein>
<evidence type="ECO:0000256" key="2">
    <source>
        <dbReference type="SAM" id="SignalP"/>
    </source>
</evidence>
<dbReference type="AlphaFoldDB" id="A0A9D4BS45"/>
<proteinExistence type="predicted"/>
<gene>
    <name evidence="3" type="ORF">DPMN_065494</name>
</gene>
<evidence type="ECO:0000313" key="3">
    <source>
        <dbReference type="EMBL" id="KAH3706114.1"/>
    </source>
</evidence>
<evidence type="ECO:0000313" key="4">
    <source>
        <dbReference type="Proteomes" id="UP000828390"/>
    </source>
</evidence>